<keyword evidence="5" id="KW-0190">Covalent protein-DNA linkage</keyword>
<gene>
    <name evidence="9" type="ORF">SAMN04488693_107136</name>
</gene>
<evidence type="ECO:0000256" key="3">
    <source>
        <dbReference type="ARBA" id="ARBA00022763"/>
    </source>
</evidence>
<protein>
    <recommendedName>
        <fullName evidence="8">Abasic site processing protein</fullName>
        <ecNumber evidence="8">3.4.-.-</ecNumber>
    </recommendedName>
</protein>
<proteinExistence type="inferred from homology"/>
<dbReference type="RefSeq" id="WP_090586407.1">
    <property type="nucleotide sequence ID" value="NZ_FNDT01000007.1"/>
</dbReference>
<keyword evidence="4 8" id="KW-0378">Hydrolase</keyword>
<evidence type="ECO:0000256" key="2">
    <source>
        <dbReference type="ARBA" id="ARBA00022670"/>
    </source>
</evidence>
<dbReference type="InterPro" id="IPR003738">
    <property type="entry name" value="SRAP"/>
</dbReference>
<dbReference type="OrthoDB" id="9782620at2"/>
<keyword evidence="7" id="KW-0456">Lyase</keyword>
<dbReference type="Pfam" id="PF02586">
    <property type="entry name" value="SRAP"/>
    <property type="match status" value="1"/>
</dbReference>
<keyword evidence="6" id="KW-0238">DNA-binding</keyword>
<evidence type="ECO:0000313" key="10">
    <source>
        <dbReference type="Proteomes" id="UP000199258"/>
    </source>
</evidence>
<organism evidence="9 10">
    <name type="scientific">Arthrobacter subterraneus</name>
    <dbReference type="NCBI Taxonomy" id="335973"/>
    <lineage>
        <taxon>Bacteria</taxon>
        <taxon>Bacillati</taxon>
        <taxon>Actinomycetota</taxon>
        <taxon>Actinomycetes</taxon>
        <taxon>Micrococcales</taxon>
        <taxon>Micrococcaceae</taxon>
        <taxon>Arthrobacter</taxon>
    </lineage>
</organism>
<dbReference type="GO" id="GO:0106300">
    <property type="term" value="P:protein-DNA covalent cross-linking repair"/>
    <property type="evidence" value="ECO:0007669"/>
    <property type="project" value="InterPro"/>
</dbReference>
<dbReference type="GO" id="GO:0008233">
    <property type="term" value="F:peptidase activity"/>
    <property type="evidence" value="ECO:0007669"/>
    <property type="project" value="UniProtKB-KW"/>
</dbReference>
<evidence type="ECO:0000256" key="1">
    <source>
        <dbReference type="ARBA" id="ARBA00008136"/>
    </source>
</evidence>
<evidence type="ECO:0000256" key="4">
    <source>
        <dbReference type="ARBA" id="ARBA00022801"/>
    </source>
</evidence>
<dbReference type="Gene3D" id="3.90.1680.10">
    <property type="entry name" value="SOS response associated peptidase-like"/>
    <property type="match status" value="1"/>
</dbReference>
<dbReference type="EC" id="3.4.-.-" evidence="8"/>
<dbReference type="EMBL" id="FNDT01000007">
    <property type="protein sequence ID" value="SDI21770.1"/>
    <property type="molecule type" value="Genomic_DNA"/>
</dbReference>
<dbReference type="InterPro" id="IPR036590">
    <property type="entry name" value="SRAP-like"/>
</dbReference>
<accession>A0A1G8ITJ3</accession>
<evidence type="ECO:0000256" key="5">
    <source>
        <dbReference type="ARBA" id="ARBA00023124"/>
    </source>
</evidence>
<name>A0A1G8ITJ3_9MICC</name>
<evidence type="ECO:0000256" key="8">
    <source>
        <dbReference type="RuleBase" id="RU364100"/>
    </source>
</evidence>
<reference evidence="9 10" key="1">
    <citation type="submission" date="2016-10" db="EMBL/GenBank/DDBJ databases">
        <authorList>
            <person name="de Groot N.N."/>
        </authorList>
    </citation>
    <scope>NUCLEOTIDE SEQUENCE [LARGE SCALE GENOMIC DNA]</scope>
    <source>
        <strain evidence="9 10">NP_1H</strain>
    </source>
</reference>
<evidence type="ECO:0000313" key="9">
    <source>
        <dbReference type="EMBL" id="SDI21770.1"/>
    </source>
</evidence>
<dbReference type="PANTHER" id="PTHR13604">
    <property type="entry name" value="DC12-RELATED"/>
    <property type="match status" value="1"/>
</dbReference>
<keyword evidence="10" id="KW-1185">Reference proteome</keyword>
<sequence length="233" mass="26278">MCGRFVVAGSNKDLVDLFDVDTVGENLPQPSWNISPTDPIRVVLESLKDGHVTRRLEAARWWLTPSFSRELKTKGPTFNARAETVGSKPTFKPSLESRRALIPASGYYEWRTEGKTKIPFYIHLPGEQVVFAGLYAWWRNRELPDDHPNRWVLSSTILTREAVGGVAEIHDRTPVTLPRDFWNEWLNPTTKGTQELADEAVAAATPVAERLQFHEVGPVREDSPLLIEPLNPA</sequence>
<dbReference type="GO" id="GO:0006508">
    <property type="term" value="P:proteolysis"/>
    <property type="evidence" value="ECO:0007669"/>
    <property type="project" value="UniProtKB-KW"/>
</dbReference>
<comment type="similarity">
    <text evidence="1 8">Belongs to the SOS response-associated peptidase family.</text>
</comment>
<dbReference type="GO" id="GO:0003697">
    <property type="term" value="F:single-stranded DNA binding"/>
    <property type="evidence" value="ECO:0007669"/>
    <property type="project" value="InterPro"/>
</dbReference>
<keyword evidence="3" id="KW-0227">DNA damage</keyword>
<dbReference type="AlphaFoldDB" id="A0A1G8ITJ3"/>
<dbReference type="STRING" id="335973.SAMN04488693_107136"/>
<dbReference type="Proteomes" id="UP000199258">
    <property type="component" value="Unassembled WGS sequence"/>
</dbReference>
<dbReference type="GO" id="GO:0016829">
    <property type="term" value="F:lyase activity"/>
    <property type="evidence" value="ECO:0007669"/>
    <property type="project" value="UniProtKB-KW"/>
</dbReference>
<dbReference type="PANTHER" id="PTHR13604:SF0">
    <property type="entry name" value="ABASIC SITE PROCESSING PROTEIN HMCES"/>
    <property type="match status" value="1"/>
</dbReference>
<evidence type="ECO:0000256" key="6">
    <source>
        <dbReference type="ARBA" id="ARBA00023125"/>
    </source>
</evidence>
<keyword evidence="2 8" id="KW-0645">Protease</keyword>
<dbReference type="SUPFAM" id="SSF143081">
    <property type="entry name" value="BB1717-like"/>
    <property type="match status" value="1"/>
</dbReference>
<evidence type="ECO:0000256" key="7">
    <source>
        <dbReference type="ARBA" id="ARBA00023239"/>
    </source>
</evidence>